<protein>
    <submittedName>
        <fullName evidence="2">Uncharacterized protein</fullName>
    </submittedName>
</protein>
<name>W9Y9S2_9EURO</name>
<evidence type="ECO:0000256" key="1">
    <source>
        <dbReference type="SAM" id="MobiDB-lite"/>
    </source>
</evidence>
<feature type="compositionally biased region" description="Basic and acidic residues" evidence="1">
    <location>
        <begin position="108"/>
        <end position="117"/>
    </location>
</feature>
<dbReference type="Proteomes" id="UP000019478">
    <property type="component" value="Unassembled WGS sequence"/>
</dbReference>
<feature type="compositionally biased region" description="Polar residues" evidence="1">
    <location>
        <begin position="118"/>
        <end position="138"/>
    </location>
</feature>
<gene>
    <name evidence="2" type="ORF">A1O3_02344</name>
</gene>
<feature type="region of interest" description="Disordered" evidence="1">
    <location>
        <begin position="106"/>
        <end position="138"/>
    </location>
</feature>
<evidence type="ECO:0000313" key="3">
    <source>
        <dbReference type="Proteomes" id="UP000019478"/>
    </source>
</evidence>
<proteinExistence type="predicted"/>
<dbReference type="AlphaFoldDB" id="W9Y9S2"/>
<dbReference type="RefSeq" id="XP_007730675.1">
    <property type="nucleotide sequence ID" value="XM_007732485.1"/>
</dbReference>
<sequence length="138" mass="16168">MIVRTRRKPEACIVRTTERRRRGGAREMLVTSAVEGRRISNQEIRQTELSYTAYRTSMKEPMHLSMATKVTKEFQREQILQLEHLRSHPQTSPLLHKPFHVLLRPRTATKERPRDSDALSSPEQLFETFSQSMEHGQV</sequence>
<dbReference type="GeneID" id="19166475"/>
<organism evidence="2 3">
    <name type="scientific">Capronia epimyces CBS 606.96</name>
    <dbReference type="NCBI Taxonomy" id="1182542"/>
    <lineage>
        <taxon>Eukaryota</taxon>
        <taxon>Fungi</taxon>
        <taxon>Dikarya</taxon>
        <taxon>Ascomycota</taxon>
        <taxon>Pezizomycotina</taxon>
        <taxon>Eurotiomycetes</taxon>
        <taxon>Chaetothyriomycetidae</taxon>
        <taxon>Chaetothyriales</taxon>
        <taxon>Herpotrichiellaceae</taxon>
        <taxon>Capronia</taxon>
    </lineage>
</organism>
<dbReference type="HOGENOM" id="CLU_1855017_0_0_1"/>
<keyword evidence="3" id="KW-1185">Reference proteome</keyword>
<evidence type="ECO:0000313" key="2">
    <source>
        <dbReference type="EMBL" id="EXJ89278.1"/>
    </source>
</evidence>
<accession>W9Y9S2</accession>
<reference evidence="2 3" key="1">
    <citation type="submission" date="2013-03" db="EMBL/GenBank/DDBJ databases">
        <title>The Genome Sequence of Capronia epimyces CBS 606.96.</title>
        <authorList>
            <consortium name="The Broad Institute Genomics Platform"/>
            <person name="Cuomo C."/>
            <person name="de Hoog S."/>
            <person name="Gorbushina A."/>
            <person name="Walker B."/>
            <person name="Young S.K."/>
            <person name="Zeng Q."/>
            <person name="Gargeya S."/>
            <person name="Fitzgerald M."/>
            <person name="Haas B."/>
            <person name="Abouelleil A."/>
            <person name="Allen A.W."/>
            <person name="Alvarado L."/>
            <person name="Arachchi H.M."/>
            <person name="Berlin A.M."/>
            <person name="Chapman S.B."/>
            <person name="Gainer-Dewar J."/>
            <person name="Goldberg J."/>
            <person name="Griggs A."/>
            <person name="Gujja S."/>
            <person name="Hansen M."/>
            <person name="Howarth C."/>
            <person name="Imamovic A."/>
            <person name="Ireland A."/>
            <person name="Larimer J."/>
            <person name="McCowan C."/>
            <person name="Murphy C."/>
            <person name="Pearson M."/>
            <person name="Poon T.W."/>
            <person name="Priest M."/>
            <person name="Roberts A."/>
            <person name="Saif S."/>
            <person name="Shea T."/>
            <person name="Sisk P."/>
            <person name="Sykes S."/>
            <person name="Wortman J."/>
            <person name="Nusbaum C."/>
            <person name="Birren B."/>
        </authorList>
    </citation>
    <scope>NUCLEOTIDE SEQUENCE [LARGE SCALE GENOMIC DNA]</scope>
    <source>
        <strain evidence="2 3">CBS 606.96</strain>
    </source>
</reference>
<comment type="caution">
    <text evidence="2">The sequence shown here is derived from an EMBL/GenBank/DDBJ whole genome shotgun (WGS) entry which is preliminary data.</text>
</comment>
<dbReference type="EMBL" id="AMGY01000002">
    <property type="protein sequence ID" value="EXJ89278.1"/>
    <property type="molecule type" value="Genomic_DNA"/>
</dbReference>